<dbReference type="EMBL" id="MU276083">
    <property type="protein sequence ID" value="KAI0042125.1"/>
    <property type="molecule type" value="Genomic_DNA"/>
</dbReference>
<reference evidence="1" key="2">
    <citation type="journal article" date="2022" name="New Phytol.">
        <title>Evolutionary transition to the ectomycorrhizal habit in the genomes of a hyperdiverse lineage of mushroom-forming fungi.</title>
        <authorList>
            <person name="Looney B."/>
            <person name="Miyauchi S."/>
            <person name="Morin E."/>
            <person name="Drula E."/>
            <person name="Courty P.E."/>
            <person name="Kohler A."/>
            <person name="Kuo A."/>
            <person name="LaButti K."/>
            <person name="Pangilinan J."/>
            <person name="Lipzen A."/>
            <person name="Riley R."/>
            <person name="Andreopoulos W."/>
            <person name="He G."/>
            <person name="Johnson J."/>
            <person name="Nolan M."/>
            <person name="Tritt A."/>
            <person name="Barry K.W."/>
            <person name="Grigoriev I.V."/>
            <person name="Nagy L.G."/>
            <person name="Hibbett D."/>
            <person name="Henrissat B."/>
            <person name="Matheny P.B."/>
            <person name="Labbe J."/>
            <person name="Martin F.M."/>
        </authorList>
    </citation>
    <scope>NUCLEOTIDE SEQUENCE</scope>
    <source>
        <strain evidence="1">FP105234-sp</strain>
    </source>
</reference>
<evidence type="ECO:0000313" key="1">
    <source>
        <dbReference type="EMBL" id="KAI0042125.1"/>
    </source>
</evidence>
<sequence length="232" mass="26458">MRVDPQLLPADAKPTRHVHPVSVLLWLRRLGARRRGRRNVRGAIIVMRVYGQTDAQQYNEHVGDRRCNLQSANLCPSRRACVRTRLRSTAASAAPPSVISACHATFRSCHRRREARRKRITHHNEMIGRRAAIATVILAPRSAHEAPFLDGVVHFCFCGRPTCLSLSIKVFYTPRSQLQLERAWPCPRFPCCVRPPARAYSYITRRGCCSVTSVSFRSRERISPRPVRRTSI</sequence>
<proteinExistence type="predicted"/>
<keyword evidence="2" id="KW-1185">Reference proteome</keyword>
<evidence type="ECO:0000313" key="2">
    <source>
        <dbReference type="Proteomes" id="UP000814033"/>
    </source>
</evidence>
<reference evidence="1" key="1">
    <citation type="submission" date="2021-02" db="EMBL/GenBank/DDBJ databases">
        <authorList>
            <consortium name="DOE Joint Genome Institute"/>
            <person name="Ahrendt S."/>
            <person name="Looney B.P."/>
            <person name="Miyauchi S."/>
            <person name="Morin E."/>
            <person name="Drula E."/>
            <person name="Courty P.E."/>
            <person name="Chicoki N."/>
            <person name="Fauchery L."/>
            <person name="Kohler A."/>
            <person name="Kuo A."/>
            <person name="Labutti K."/>
            <person name="Pangilinan J."/>
            <person name="Lipzen A."/>
            <person name="Riley R."/>
            <person name="Andreopoulos W."/>
            <person name="He G."/>
            <person name="Johnson J."/>
            <person name="Barry K.W."/>
            <person name="Grigoriev I.V."/>
            <person name="Nagy L."/>
            <person name="Hibbett D."/>
            <person name="Henrissat B."/>
            <person name="Matheny P.B."/>
            <person name="Labbe J."/>
            <person name="Martin F."/>
        </authorList>
    </citation>
    <scope>NUCLEOTIDE SEQUENCE</scope>
    <source>
        <strain evidence="1">FP105234-sp</strain>
    </source>
</reference>
<dbReference type="Proteomes" id="UP000814033">
    <property type="component" value="Unassembled WGS sequence"/>
</dbReference>
<protein>
    <submittedName>
        <fullName evidence="1">Uncharacterized protein</fullName>
    </submittedName>
</protein>
<gene>
    <name evidence="1" type="ORF">FA95DRAFT_614568</name>
</gene>
<comment type="caution">
    <text evidence="1">The sequence shown here is derived from an EMBL/GenBank/DDBJ whole genome shotgun (WGS) entry which is preliminary data.</text>
</comment>
<name>A0ACB8RDP7_9AGAM</name>
<organism evidence="1 2">
    <name type="scientific">Auriscalpium vulgare</name>
    <dbReference type="NCBI Taxonomy" id="40419"/>
    <lineage>
        <taxon>Eukaryota</taxon>
        <taxon>Fungi</taxon>
        <taxon>Dikarya</taxon>
        <taxon>Basidiomycota</taxon>
        <taxon>Agaricomycotina</taxon>
        <taxon>Agaricomycetes</taxon>
        <taxon>Russulales</taxon>
        <taxon>Auriscalpiaceae</taxon>
        <taxon>Auriscalpium</taxon>
    </lineage>
</organism>
<accession>A0ACB8RDP7</accession>